<keyword evidence="5 8" id="KW-0547">Nucleotide-binding</keyword>
<evidence type="ECO:0000256" key="8">
    <source>
        <dbReference type="HAMAP-Rule" id="MF_00158"/>
    </source>
</evidence>
<evidence type="ECO:0000256" key="7">
    <source>
        <dbReference type="ARBA" id="ARBA00048258"/>
    </source>
</evidence>
<dbReference type="HAMAP" id="MF_00158">
    <property type="entry name" value="PanC"/>
    <property type="match status" value="1"/>
</dbReference>
<proteinExistence type="inferred from homology"/>
<comment type="subcellular location">
    <subcellularLocation>
        <location evidence="8">Cytoplasm</location>
    </subcellularLocation>
</comment>
<feature type="binding site" evidence="8">
    <location>
        <position position="73"/>
    </location>
    <ligand>
        <name>beta-alanine</name>
        <dbReference type="ChEBI" id="CHEBI:57966"/>
    </ligand>
</feature>
<feature type="binding site" evidence="8">
    <location>
        <position position="165"/>
    </location>
    <ligand>
        <name>(R)-pantoate</name>
        <dbReference type="ChEBI" id="CHEBI:15980"/>
    </ligand>
</feature>
<evidence type="ECO:0000256" key="1">
    <source>
        <dbReference type="ARBA" id="ARBA00004990"/>
    </source>
</evidence>
<dbReference type="GO" id="GO:0005524">
    <property type="term" value="F:ATP binding"/>
    <property type="evidence" value="ECO:0007669"/>
    <property type="project" value="UniProtKB-KW"/>
</dbReference>
<name>A0A5J6MSM2_9PROT</name>
<dbReference type="EMBL" id="CP042582">
    <property type="protein sequence ID" value="QEX20612.1"/>
    <property type="molecule type" value="Genomic_DNA"/>
</dbReference>
<comment type="pathway">
    <text evidence="1 8">Cofactor biosynthesis; (R)-pantothenate biosynthesis; (R)-pantothenate from (R)-pantoate and beta-alanine: step 1/1.</text>
</comment>
<feature type="binding site" evidence="8">
    <location>
        <begin position="196"/>
        <end position="199"/>
    </location>
    <ligand>
        <name>ATP</name>
        <dbReference type="ChEBI" id="CHEBI:30616"/>
    </ligand>
</feature>
<dbReference type="CDD" id="cd00560">
    <property type="entry name" value="PanC"/>
    <property type="match status" value="1"/>
</dbReference>
<protein>
    <recommendedName>
        <fullName evidence="8">Pantothenate synthetase</fullName>
        <shortName evidence="8">PS</shortName>
        <ecNumber evidence="8">6.3.2.1</ecNumber>
    </recommendedName>
    <alternativeName>
        <fullName evidence="8">Pantoate--beta-alanine ligase</fullName>
    </alternativeName>
    <alternativeName>
        <fullName evidence="8">Pantoate-activating enzyme</fullName>
    </alternativeName>
</protein>
<feature type="active site" description="Proton donor" evidence="8">
    <location>
        <position position="49"/>
    </location>
</feature>
<dbReference type="KEGG" id="hadh:FRZ61_05300"/>
<accession>A0A5J6MSM2</accession>
<dbReference type="InterPro" id="IPR014729">
    <property type="entry name" value="Rossmann-like_a/b/a_fold"/>
</dbReference>
<dbReference type="Pfam" id="PF02569">
    <property type="entry name" value="Pantoate_ligase"/>
    <property type="match status" value="1"/>
</dbReference>
<evidence type="ECO:0000256" key="4">
    <source>
        <dbReference type="ARBA" id="ARBA00022655"/>
    </source>
</evidence>
<dbReference type="PANTHER" id="PTHR21299">
    <property type="entry name" value="CYTIDYLATE KINASE/PANTOATE-BETA-ALANINE LIGASE"/>
    <property type="match status" value="1"/>
</dbReference>
<dbReference type="AlphaFoldDB" id="A0A5J6MSM2"/>
<dbReference type="NCBIfam" id="TIGR00018">
    <property type="entry name" value="panC"/>
    <property type="match status" value="1"/>
</dbReference>
<evidence type="ECO:0000256" key="3">
    <source>
        <dbReference type="ARBA" id="ARBA00022598"/>
    </source>
</evidence>
<dbReference type="Gene3D" id="3.40.50.620">
    <property type="entry name" value="HUPs"/>
    <property type="match status" value="1"/>
</dbReference>
<keyword evidence="10" id="KW-1185">Reference proteome</keyword>
<evidence type="ECO:0000256" key="2">
    <source>
        <dbReference type="ARBA" id="ARBA00009256"/>
    </source>
</evidence>
<evidence type="ECO:0000313" key="9">
    <source>
        <dbReference type="EMBL" id="QEX20612.1"/>
    </source>
</evidence>
<dbReference type="OrthoDB" id="9773087at2"/>
<keyword evidence="3 8" id="KW-0436">Ligase</keyword>
<dbReference type="InterPro" id="IPR042176">
    <property type="entry name" value="Pantoate_ligase_C"/>
</dbReference>
<comment type="function">
    <text evidence="8">Catalyzes the condensation of pantoate with beta-alanine in an ATP-dependent reaction via a pantoyl-adenylate intermediate.</text>
</comment>
<keyword evidence="4 8" id="KW-0566">Pantothenate biosynthesis</keyword>
<dbReference type="EC" id="6.3.2.1" evidence="8"/>
<feature type="binding site" evidence="8">
    <location>
        <begin position="159"/>
        <end position="162"/>
    </location>
    <ligand>
        <name>ATP</name>
        <dbReference type="ChEBI" id="CHEBI:30616"/>
    </ligand>
</feature>
<dbReference type="GO" id="GO:0015940">
    <property type="term" value="P:pantothenate biosynthetic process"/>
    <property type="evidence" value="ECO:0007669"/>
    <property type="project" value="UniProtKB-UniRule"/>
</dbReference>
<evidence type="ECO:0000256" key="6">
    <source>
        <dbReference type="ARBA" id="ARBA00022840"/>
    </source>
</evidence>
<dbReference type="InterPro" id="IPR003721">
    <property type="entry name" value="Pantoate_ligase"/>
</dbReference>
<dbReference type="Proteomes" id="UP000325797">
    <property type="component" value="Chromosome"/>
</dbReference>
<comment type="similarity">
    <text evidence="2 8">Belongs to the pantothenate synthetase family.</text>
</comment>
<keyword evidence="6 8" id="KW-0067">ATP-binding</keyword>
<organism evidence="9 10">
    <name type="scientific">Hypericibacter adhaerens</name>
    <dbReference type="NCBI Taxonomy" id="2602016"/>
    <lineage>
        <taxon>Bacteria</taxon>
        <taxon>Pseudomonadati</taxon>
        <taxon>Pseudomonadota</taxon>
        <taxon>Alphaproteobacteria</taxon>
        <taxon>Rhodospirillales</taxon>
        <taxon>Dongiaceae</taxon>
        <taxon>Hypericibacter</taxon>
    </lineage>
</organism>
<dbReference type="SUPFAM" id="SSF52374">
    <property type="entry name" value="Nucleotidylyl transferase"/>
    <property type="match status" value="1"/>
</dbReference>
<comment type="subunit">
    <text evidence="8">Homodimer.</text>
</comment>
<evidence type="ECO:0000313" key="10">
    <source>
        <dbReference type="Proteomes" id="UP000325797"/>
    </source>
</evidence>
<evidence type="ECO:0000256" key="5">
    <source>
        <dbReference type="ARBA" id="ARBA00022741"/>
    </source>
</evidence>
<sequence length="295" mass="32020">MAAPAQPSTAGETPVLRTVAELRAQVAQWRGAGETVGLVPTMGALHEGHLTLVRRAKAECRRAVATLFVNPTQFAPTEDFDAYPRDEAKDRALLATAGCDLLFAPSVEAVYPPGFSTVVEVKGLTRHLDGPFRPGHFAGVATVVSKLLLMAAPTHAYFGEKDFQQLQVIRRLAGDLDIPVRIVGVPTVREADKLALSSRNRYMTPAQREIAARLPPLMQALVTRLEGGANVEAVLNEARGQFPGLGFDRLDYLELADEATLTPSPHPAGPARLFVAVWLGRTRLIDNWPVRLPQK</sequence>
<feature type="binding site" evidence="8">
    <location>
        <begin position="42"/>
        <end position="49"/>
    </location>
    <ligand>
        <name>ATP</name>
        <dbReference type="ChEBI" id="CHEBI:30616"/>
    </ligand>
</feature>
<dbReference type="GO" id="GO:0004592">
    <property type="term" value="F:pantoate-beta-alanine ligase activity"/>
    <property type="evidence" value="ECO:0007669"/>
    <property type="project" value="UniProtKB-UniRule"/>
</dbReference>
<comment type="miscellaneous">
    <text evidence="8">The reaction proceeds by a bi uni uni bi ping pong mechanism.</text>
</comment>
<comment type="catalytic activity">
    <reaction evidence="7 8">
        <text>(R)-pantoate + beta-alanine + ATP = (R)-pantothenate + AMP + diphosphate + H(+)</text>
        <dbReference type="Rhea" id="RHEA:10912"/>
        <dbReference type="ChEBI" id="CHEBI:15378"/>
        <dbReference type="ChEBI" id="CHEBI:15980"/>
        <dbReference type="ChEBI" id="CHEBI:29032"/>
        <dbReference type="ChEBI" id="CHEBI:30616"/>
        <dbReference type="ChEBI" id="CHEBI:33019"/>
        <dbReference type="ChEBI" id="CHEBI:57966"/>
        <dbReference type="ChEBI" id="CHEBI:456215"/>
        <dbReference type="EC" id="6.3.2.1"/>
    </reaction>
</comment>
<feature type="binding site" evidence="8">
    <location>
        <position position="188"/>
    </location>
    <ligand>
        <name>ATP</name>
        <dbReference type="ChEBI" id="CHEBI:30616"/>
    </ligand>
</feature>
<dbReference type="GO" id="GO:0005829">
    <property type="term" value="C:cytosol"/>
    <property type="evidence" value="ECO:0007669"/>
    <property type="project" value="TreeGrafter"/>
</dbReference>
<dbReference type="RefSeq" id="WP_151114845.1">
    <property type="nucleotide sequence ID" value="NZ_CP042582.1"/>
</dbReference>
<keyword evidence="8" id="KW-0963">Cytoplasm</keyword>
<dbReference type="PANTHER" id="PTHR21299:SF1">
    <property type="entry name" value="PANTOATE--BETA-ALANINE LIGASE"/>
    <property type="match status" value="1"/>
</dbReference>
<gene>
    <name evidence="8 9" type="primary">panC</name>
    <name evidence="9" type="ORF">FRZ61_05300</name>
</gene>
<dbReference type="Gene3D" id="3.30.1300.10">
    <property type="entry name" value="Pantoate-beta-alanine ligase, C-terminal domain"/>
    <property type="match status" value="1"/>
</dbReference>
<feature type="binding site" evidence="8">
    <location>
        <position position="73"/>
    </location>
    <ligand>
        <name>(R)-pantoate</name>
        <dbReference type="ChEBI" id="CHEBI:15980"/>
    </ligand>
</feature>
<dbReference type="UniPathway" id="UPA00028">
    <property type="reaction ID" value="UER00005"/>
</dbReference>
<reference evidence="9 10" key="1">
    <citation type="submission" date="2019-08" db="EMBL/GenBank/DDBJ databases">
        <title>Hyperibacter terrae gen. nov., sp. nov. and Hyperibacter viscosus sp. nov., two new members in the family Rhodospirillaceae isolated from the rhizosphere of Hypericum perforatum.</title>
        <authorList>
            <person name="Noviana Z."/>
        </authorList>
    </citation>
    <scope>NUCLEOTIDE SEQUENCE [LARGE SCALE GENOMIC DNA]</scope>
    <source>
        <strain evidence="9 10">R5959</strain>
    </source>
</reference>